<reference evidence="3 4" key="1">
    <citation type="submission" date="2024-02" db="EMBL/GenBank/DDBJ databases">
        <title>de novo genome assembly of Solanum bulbocastanum strain 11H21.</title>
        <authorList>
            <person name="Hosaka A.J."/>
        </authorList>
    </citation>
    <scope>NUCLEOTIDE SEQUENCE [LARGE SCALE GENOMIC DNA]</scope>
    <source>
        <tissue evidence="3">Young leaves</tissue>
    </source>
</reference>
<dbReference type="NCBIfam" id="TIGR01640">
    <property type="entry name" value="F_box_assoc_1"/>
    <property type="match status" value="1"/>
</dbReference>
<dbReference type="Pfam" id="PF07734">
    <property type="entry name" value="FBA_1"/>
    <property type="match status" value="1"/>
</dbReference>
<proteinExistence type="predicted"/>
<dbReference type="InterPro" id="IPR050796">
    <property type="entry name" value="SCF_F-box_component"/>
</dbReference>
<feature type="domain" description="F-box associated beta-propeller type 1" evidence="1">
    <location>
        <begin position="91"/>
        <end position="297"/>
    </location>
</feature>
<evidence type="ECO:0000259" key="1">
    <source>
        <dbReference type="Pfam" id="PF07734"/>
    </source>
</evidence>
<organism evidence="3 4">
    <name type="scientific">Solanum bulbocastanum</name>
    <name type="common">Wild potato</name>
    <dbReference type="NCBI Taxonomy" id="147425"/>
    <lineage>
        <taxon>Eukaryota</taxon>
        <taxon>Viridiplantae</taxon>
        <taxon>Streptophyta</taxon>
        <taxon>Embryophyta</taxon>
        <taxon>Tracheophyta</taxon>
        <taxon>Spermatophyta</taxon>
        <taxon>Magnoliopsida</taxon>
        <taxon>eudicotyledons</taxon>
        <taxon>Gunneridae</taxon>
        <taxon>Pentapetalae</taxon>
        <taxon>asterids</taxon>
        <taxon>lamiids</taxon>
        <taxon>Solanales</taxon>
        <taxon>Solanaceae</taxon>
        <taxon>Solanoideae</taxon>
        <taxon>Solaneae</taxon>
        <taxon>Solanum</taxon>
    </lineage>
</organism>
<evidence type="ECO:0000313" key="4">
    <source>
        <dbReference type="Proteomes" id="UP001371456"/>
    </source>
</evidence>
<dbReference type="InterPro" id="IPR017451">
    <property type="entry name" value="F-box-assoc_interact_dom"/>
</dbReference>
<gene>
    <name evidence="2" type="ORF">RDI58_012149</name>
    <name evidence="3" type="ORF">RDI58_012150</name>
</gene>
<dbReference type="EMBL" id="JBANQN010000004">
    <property type="protein sequence ID" value="KAK6793069.1"/>
    <property type="molecule type" value="Genomic_DNA"/>
</dbReference>
<protein>
    <recommendedName>
        <fullName evidence="1">F-box associated beta-propeller type 1 domain-containing protein</fullName>
    </recommendedName>
</protein>
<comment type="caution">
    <text evidence="3">The sequence shown here is derived from an EMBL/GenBank/DDBJ whole genome shotgun (WGS) entry which is preliminary data.</text>
</comment>
<name>A0AAN8TU42_SOLBU</name>
<dbReference type="InterPro" id="IPR006527">
    <property type="entry name" value="F-box-assoc_dom_typ1"/>
</dbReference>
<dbReference type="AlphaFoldDB" id="A0AAN8TU42"/>
<evidence type="ECO:0000313" key="2">
    <source>
        <dbReference type="EMBL" id="KAK6793068.1"/>
    </source>
</evidence>
<dbReference type="EMBL" id="JBANQN010000004">
    <property type="protein sequence ID" value="KAK6793068.1"/>
    <property type="molecule type" value="Genomic_DNA"/>
</dbReference>
<dbReference type="Proteomes" id="UP001371456">
    <property type="component" value="Unassembled WGS sequence"/>
</dbReference>
<keyword evidence="4" id="KW-1185">Reference proteome</keyword>
<evidence type="ECO:0000313" key="3">
    <source>
        <dbReference type="EMBL" id="KAK6793069.1"/>
    </source>
</evidence>
<sequence>MSMALECLRQVFISILYRGDDDDEGFRSLKLEDPCFFSMIVHSTTTCEKHNKRLSVVTNYMNKPLNIENLYLHPQLMVNNRKYQRKLHPPHIRFSCEGVILFVNDACCATTCYVLNPTTQEEVIVQRTSQLCHRLLCALYYCPVDHQFKILSAGVINGSLVEYQVYTFKTQTWREIRGTSVNLLPRYKKGCPAVVNGALHWITHYNLQRNKNDPPPSCEINGIIIFKMDKEQTYAKPHPGSVCNVAHLDNEHKFLMTLLVMENNLCFCHLLASQPALPLDIWILDDYKKWAWNKTYNINLFPYGPGRNPNYLRWIMKPLYIQAVILLCVLNNNKVMC</sequence>
<dbReference type="PANTHER" id="PTHR31672:SF13">
    <property type="entry name" value="F-BOX PROTEIN CPR30-LIKE"/>
    <property type="match status" value="1"/>
</dbReference>
<accession>A0AAN8TU42</accession>
<dbReference type="PANTHER" id="PTHR31672">
    <property type="entry name" value="BNACNNG10540D PROTEIN"/>
    <property type="match status" value="1"/>
</dbReference>